<dbReference type="InterPro" id="IPR000270">
    <property type="entry name" value="PB1_dom"/>
</dbReference>
<feature type="domain" description="PB1" evidence="1">
    <location>
        <begin position="11"/>
        <end position="108"/>
    </location>
</feature>
<dbReference type="PROSITE" id="PS51745">
    <property type="entry name" value="PB1"/>
    <property type="match status" value="1"/>
</dbReference>
<dbReference type="GeneID" id="68106583"/>
<gene>
    <name evidence="2" type="ORF">C9374_014130</name>
</gene>
<dbReference type="Gene3D" id="3.10.20.90">
    <property type="entry name" value="Phosphatidylinositol 3-kinase Catalytic Subunit, Chain A, domain 1"/>
    <property type="match status" value="1"/>
</dbReference>
<keyword evidence="3" id="KW-1185">Reference proteome</keyword>
<protein>
    <recommendedName>
        <fullName evidence="1">PB1 domain-containing protein</fullName>
    </recommendedName>
</protein>
<evidence type="ECO:0000259" key="1">
    <source>
        <dbReference type="PROSITE" id="PS51745"/>
    </source>
</evidence>
<dbReference type="InterPro" id="IPR053793">
    <property type="entry name" value="PB1-like"/>
</dbReference>
<dbReference type="Pfam" id="PF00564">
    <property type="entry name" value="PB1"/>
    <property type="match status" value="1"/>
</dbReference>
<sequence>MELQQCSSWKRLLCSVLMEKKAFHLSCYVVIRGWANHHPIRLPIHSPQLQHYLNLIEDHHLDECFSVLLRYRDEEGDEITIRSDEELELAFESLSSQTSQNEVELFADIVLRNSNNNNNTCSFSSYEDDDQDDAEFC</sequence>
<dbReference type="AlphaFoldDB" id="A0AA88GVA9"/>
<evidence type="ECO:0000313" key="3">
    <source>
        <dbReference type="Proteomes" id="UP000816034"/>
    </source>
</evidence>
<organism evidence="2 3">
    <name type="scientific">Naegleria lovaniensis</name>
    <name type="common">Amoeba</name>
    <dbReference type="NCBI Taxonomy" id="51637"/>
    <lineage>
        <taxon>Eukaryota</taxon>
        <taxon>Discoba</taxon>
        <taxon>Heterolobosea</taxon>
        <taxon>Tetramitia</taxon>
        <taxon>Eutetramitia</taxon>
        <taxon>Vahlkampfiidae</taxon>
        <taxon>Naegleria</taxon>
    </lineage>
</organism>
<accession>A0AA88GVA9</accession>
<proteinExistence type="predicted"/>
<dbReference type="CDD" id="cd05992">
    <property type="entry name" value="PB1"/>
    <property type="match status" value="1"/>
</dbReference>
<reference evidence="2 3" key="1">
    <citation type="journal article" date="2018" name="BMC Genomics">
        <title>The genome of Naegleria lovaniensis, the basis for a comparative approach to unravel pathogenicity factors of the human pathogenic amoeba N. fowleri.</title>
        <authorList>
            <person name="Liechti N."/>
            <person name="Schurch N."/>
            <person name="Bruggmann R."/>
            <person name="Wittwer M."/>
        </authorList>
    </citation>
    <scope>NUCLEOTIDE SEQUENCE [LARGE SCALE GENOMIC DNA]</scope>
    <source>
        <strain evidence="2 3">ATCC 30569</strain>
    </source>
</reference>
<evidence type="ECO:0000313" key="2">
    <source>
        <dbReference type="EMBL" id="KAG2389570.1"/>
    </source>
</evidence>
<dbReference type="Proteomes" id="UP000816034">
    <property type="component" value="Unassembled WGS sequence"/>
</dbReference>
<dbReference type="EMBL" id="PYSW02000007">
    <property type="protein sequence ID" value="KAG2389570.1"/>
    <property type="molecule type" value="Genomic_DNA"/>
</dbReference>
<dbReference type="RefSeq" id="XP_044553562.1">
    <property type="nucleotide sequence ID" value="XM_044690084.1"/>
</dbReference>
<comment type="caution">
    <text evidence="2">The sequence shown here is derived from an EMBL/GenBank/DDBJ whole genome shotgun (WGS) entry which is preliminary data.</text>
</comment>
<dbReference type="SUPFAM" id="SSF54277">
    <property type="entry name" value="CAD &amp; PB1 domains"/>
    <property type="match status" value="1"/>
</dbReference>
<name>A0AA88GVA9_NAELO</name>